<comment type="caution">
    <text evidence="1">The sequence shown here is derived from an EMBL/GenBank/DDBJ whole genome shotgun (WGS) entry which is preliminary data.</text>
</comment>
<proteinExistence type="predicted"/>
<accession>A0ACC2T5X7</accession>
<sequence>MLVASDPTVLVVFCGFPVVCLCRASEHDKHVYPSLFLPCGRRGTSASPAAITIPPGSQVVIDSQISYELPEKSFLELYSPETLSCTKPLLCPGF</sequence>
<protein>
    <submittedName>
        <fullName evidence="1">Uncharacterized protein</fullName>
    </submittedName>
</protein>
<reference evidence="1" key="1">
    <citation type="submission" date="2022-04" db="EMBL/GenBank/DDBJ databases">
        <title>Genome of the entomopathogenic fungus Entomophthora muscae.</title>
        <authorList>
            <person name="Elya C."/>
            <person name="Lovett B.R."/>
            <person name="Lee E."/>
            <person name="Macias A.M."/>
            <person name="Hajek A.E."/>
            <person name="De Bivort B.L."/>
            <person name="Kasson M.T."/>
            <person name="De Fine Licht H.H."/>
            <person name="Stajich J.E."/>
        </authorList>
    </citation>
    <scope>NUCLEOTIDE SEQUENCE</scope>
    <source>
        <strain evidence="1">Berkeley</strain>
    </source>
</reference>
<dbReference type="EMBL" id="QTSX02003599">
    <property type="protein sequence ID" value="KAJ9069967.1"/>
    <property type="molecule type" value="Genomic_DNA"/>
</dbReference>
<evidence type="ECO:0000313" key="2">
    <source>
        <dbReference type="Proteomes" id="UP001165960"/>
    </source>
</evidence>
<dbReference type="Proteomes" id="UP001165960">
    <property type="component" value="Unassembled WGS sequence"/>
</dbReference>
<keyword evidence="2" id="KW-1185">Reference proteome</keyword>
<gene>
    <name evidence="1" type="ORF">DSO57_1013258</name>
</gene>
<organism evidence="1 2">
    <name type="scientific">Entomophthora muscae</name>
    <dbReference type="NCBI Taxonomy" id="34485"/>
    <lineage>
        <taxon>Eukaryota</taxon>
        <taxon>Fungi</taxon>
        <taxon>Fungi incertae sedis</taxon>
        <taxon>Zoopagomycota</taxon>
        <taxon>Entomophthoromycotina</taxon>
        <taxon>Entomophthoromycetes</taxon>
        <taxon>Entomophthorales</taxon>
        <taxon>Entomophthoraceae</taxon>
        <taxon>Entomophthora</taxon>
    </lineage>
</organism>
<evidence type="ECO:0000313" key="1">
    <source>
        <dbReference type="EMBL" id="KAJ9069967.1"/>
    </source>
</evidence>
<name>A0ACC2T5X7_9FUNG</name>